<sequence>MEREEFGGGHLGKVRQQVSPGAASHCSSYSNPMMQNTATIDIAPTLFQARVLSLPLEWDLLLDGGRGGGKTYAAILEVFRRAERWGAQSRTLITRRTQGALSELEHELLSIFRLRYGTAARHNANEHVFRLPNGAYVELRNLEAHKDLLPLQGKSFDCIVAEEVGQYADLSMFDFLRGCLRSASGVPCRFIMTANPGGPGHAAIAKRFIFGRPAWAPVTDPVSGRTYVRCPSKLTDNPRLPEEYGAQLAAIAKVDPGLAQAWIDGDWTAVAGDYFGGVFDEARNVVAPPDPADRPFSQPLNWAIRYSCDWGTTAPAVVLFAAISPGAEVSGTFMPKGSFFIFDEVHTAYPEDLNRGTRAPVSEVAADILEALAQWGIPPRRASGILDCAQFASQASDQAAVSDLFRQEGVHFWPSVKGRRTARLPKLRELMQAAGDGTRPGLFVSARCTYFLNTVPYLGRSQRNPEDCQTDGPDHALDAASYLVSTEPPRLIRRVI</sequence>
<gene>
    <name evidence="2" type="ORF">FLO80_10550</name>
</gene>
<evidence type="ECO:0000256" key="1">
    <source>
        <dbReference type="SAM" id="MobiDB-lite"/>
    </source>
</evidence>
<dbReference type="InterPro" id="IPR027417">
    <property type="entry name" value="P-loop_NTPase"/>
</dbReference>
<comment type="caution">
    <text evidence="2">The sequence shown here is derived from an EMBL/GenBank/DDBJ whole genome shotgun (WGS) entry which is preliminary data.</text>
</comment>
<dbReference type="Proteomes" id="UP000325291">
    <property type="component" value="Unassembled WGS sequence"/>
</dbReference>
<name>A0A5A9ZFU7_9RHOB</name>
<feature type="region of interest" description="Disordered" evidence="1">
    <location>
        <begin position="1"/>
        <end position="27"/>
    </location>
</feature>
<organism evidence="2 3">
    <name type="scientific">Aquicoccus porphyridii</name>
    <dbReference type="NCBI Taxonomy" id="1852029"/>
    <lineage>
        <taxon>Bacteria</taxon>
        <taxon>Pseudomonadati</taxon>
        <taxon>Pseudomonadota</taxon>
        <taxon>Alphaproteobacteria</taxon>
        <taxon>Rhodobacterales</taxon>
        <taxon>Paracoccaceae</taxon>
        <taxon>Aquicoccus</taxon>
    </lineage>
</organism>
<evidence type="ECO:0000313" key="2">
    <source>
        <dbReference type="EMBL" id="KAA0916157.1"/>
    </source>
</evidence>
<dbReference type="AlphaFoldDB" id="A0A5A9ZFU7"/>
<keyword evidence="3" id="KW-1185">Reference proteome</keyword>
<evidence type="ECO:0000313" key="3">
    <source>
        <dbReference type="Proteomes" id="UP000325291"/>
    </source>
</evidence>
<dbReference type="Gene3D" id="3.30.420.280">
    <property type="match status" value="1"/>
</dbReference>
<accession>A0A5A9ZFU7</accession>
<evidence type="ECO:0008006" key="4">
    <source>
        <dbReference type="Google" id="ProtNLM"/>
    </source>
</evidence>
<dbReference type="Gene3D" id="3.40.50.300">
    <property type="entry name" value="P-loop containing nucleotide triphosphate hydrolases"/>
    <property type="match status" value="1"/>
</dbReference>
<proteinExistence type="predicted"/>
<dbReference type="EMBL" id="VINQ01000006">
    <property type="protein sequence ID" value="KAA0916157.1"/>
    <property type="molecule type" value="Genomic_DNA"/>
</dbReference>
<protein>
    <recommendedName>
        <fullName evidence="4">Phage terminase large subunit N-terminal domain-containing protein</fullName>
    </recommendedName>
</protein>
<reference evidence="2 3" key="1">
    <citation type="submission" date="2019-07" db="EMBL/GenBank/DDBJ databases">
        <title>Aquicoccus porphyridii gen. nov., sp. nov., isolated from a small marine red alga, Porphyridium marinum.</title>
        <authorList>
            <person name="Liu L."/>
        </authorList>
    </citation>
    <scope>NUCLEOTIDE SEQUENCE [LARGE SCALE GENOMIC DNA]</scope>
    <source>
        <strain evidence="2 3">L1 8-17</strain>
    </source>
</reference>